<dbReference type="Pfam" id="PF00034">
    <property type="entry name" value="Cytochrom_C"/>
    <property type="match status" value="1"/>
</dbReference>
<evidence type="ECO:0000313" key="9">
    <source>
        <dbReference type="EMBL" id="SUZ90766.1"/>
    </source>
</evidence>
<organism evidence="9">
    <name type="scientific">marine metagenome</name>
    <dbReference type="NCBI Taxonomy" id="408172"/>
    <lineage>
        <taxon>unclassified sequences</taxon>
        <taxon>metagenomes</taxon>
        <taxon>ecological metagenomes</taxon>
    </lineage>
</organism>
<evidence type="ECO:0000256" key="7">
    <source>
        <dbReference type="SAM" id="Phobius"/>
    </source>
</evidence>
<keyword evidence="7" id="KW-0472">Membrane</keyword>
<protein>
    <recommendedName>
        <fullName evidence="8">Cytochrome c domain-containing protein</fullName>
    </recommendedName>
</protein>
<dbReference type="Pfam" id="PF13442">
    <property type="entry name" value="Cytochrome_CBB3"/>
    <property type="match status" value="1"/>
</dbReference>
<dbReference type="InterPro" id="IPR008168">
    <property type="entry name" value="Cyt_C_IC"/>
</dbReference>
<evidence type="ECO:0000256" key="4">
    <source>
        <dbReference type="ARBA" id="ARBA00022982"/>
    </source>
</evidence>
<feature type="transmembrane region" description="Helical" evidence="7">
    <location>
        <begin position="28"/>
        <end position="45"/>
    </location>
</feature>
<proteinExistence type="predicted"/>
<dbReference type="EMBL" id="UINC01001921">
    <property type="protein sequence ID" value="SUZ90766.1"/>
    <property type="molecule type" value="Genomic_DNA"/>
</dbReference>
<dbReference type="PANTHER" id="PTHR33546">
    <property type="entry name" value="LARGE, MULTIFUNCTIONAL SECRETED PROTEIN-RELATED"/>
    <property type="match status" value="1"/>
</dbReference>
<dbReference type="AlphaFoldDB" id="A0A381RG28"/>
<dbReference type="GO" id="GO:0020037">
    <property type="term" value="F:heme binding"/>
    <property type="evidence" value="ECO:0007669"/>
    <property type="project" value="InterPro"/>
</dbReference>
<dbReference type="InterPro" id="IPR013427">
    <property type="entry name" value="Haem-bd_dom_put"/>
</dbReference>
<dbReference type="PANTHER" id="PTHR33546:SF1">
    <property type="entry name" value="LARGE, MULTIFUNCTIONAL SECRETED PROTEIN"/>
    <property type="match status" value="1"/>
</dbReference>
<feature type="domain" description="Cytochrome c" evidence="8">
    <location>
        <begin position="152"/>
        <end position="287"/>
    </location>
</feature>
<name>A0A381RG28_9ZZZZ</name>
<evidence type="ECO:0000256" key="1">
    <source>
        <dbReference type="ARBA" id="ARBA00022448"/>
    </source>
</evidence>
<evidence type="ECO:0000256" key="2">
    <source>
        <dbReference type="ARBA" id="ARBA00022617"/>
    </source>
</evidence>
<sequence>MMHPRCRETDSAETRTIDLLEGTMSTRSLWAIVAPIFLAALYLTTAPATSRAQEAAENQFTTSLDIRMGRRVFQQQCGRCHGRDAGGGELGPDLTQGFRNSSTDAGLFNIIREGLPNTQMIGISRRSTDQSVWMIVSYLNSLNNTEDVDLAGNATNGQQLFSGKGNCSSCHMVNGTGGRRGPELSQVGNRRDPDELISDLRTPNEDVTPRWWTLRVTRDDGAIVEGLRMSEDTFAMRLMDENEDLWSFSKSNIRSYDRVKTSIMPAIGDMLTDSEVDDLIAYLYSLRREES</sequence>
<accession>A0A381RG28</accession>
<keyword evidence="3" id="KW-0479">Metal-binding</keyword>
<dbReference type="NCBIfam" id="TIGR02603">
    <property type="entry name" value="CxxCH_TIGR02603"/>
    <property type="match status" value="1"/>
</dbReference>
<dbReference type="PRINTS" id="PR00605">
    <property type="entry name" value="CYTCHROMECIC"/>
</dbReference>
<dbReference type="InterPro" id="IPR009056">
    <property type="entry name" value="Cyt_c-like_dom"/>
</dbReference>
<evidence type="ECO:0000256" key="3">
    <source>
        <dbReference type="ARBA" id="ARBA00022723"/>
    </source>
</evidence>
<dbReference type="PROSITE" id="PS51007">
    <property type="entry name" value="CYTC"/>
    <property type="match status" value="2"/>
</dbReference>
<keyword evidence="1" id="KW-0813">Transport</keyword>
<keyword evidence="4" id="KW-0249">Electron transport</keyword>
<dbReference type="SUPFAM" id="SSF46626">
    <property type="entry name" value="Cytochrome c"/>
    <property type="match status" value="2"/>
</dbReference>
<reference evidence="9" key="1">
    <citation type="submission" date="2018-05" db="EMBL/GenBank/DDBJ databases">
        <authorList>
            <person name="Lanie J.A."/>
            <person name="Ng W.-L."/>
            <person name="Kazmierczak K.M."/>
            <person name="Andrzejewski T.M."/>
            <person name="Davidsen T.M."/>
            <person name="Wayne K.J."/>
            <person name="Tettelin H."/>
            <person name="Glass J.I."/>
            <person name="Rusch D."/>
            <person name="Podicherti R."/>
            <person name="Tsui H.-C.T."/>
            <person name="Winkler M.E."/>
        </authorList>
    </citation>
    <scope>NUCLEOTIDE SEQUENCE</scope>
</reference>
<keyword evidence="5" id="KW-0408">Iron</keyword>
<keyword evidence="7" id="KW-1133">Transmembrane helix</keyword>
<dbReference type="Gene3D" id="1.10.760.10">
    <property type="entry name" value="Cytochrome c-like domain"/>
    <property type="match status" value="2"/>
</dbReference>
<evidence type="ECO:0000256" key="5">
    <source>
        <dbReference type="ARBA" id="ARBA00023004"/>
    </source>
</evidence>
<feature type="region of interest" description="Disordered" evidence="6">
    <location>
        <begin position="177"/>
        <end position="196"/>
    </location>
</feature>
<keyword evidence="2" id="KW-0349">Heme</keyword>
<gene>
    <name evidence="9" type="ORF">METZ01_LOCUS43620</name>
</gene>
<evidence type="ECO:0000259" key="8">
    <source>
        <dbReference type="PROSITE" id="PS51007"/>
    </source>
</evidence>
<keyword evidence="7" id="KW-0812">Transmembrane</keyword>
<dbReference type="InterPro" id="IPR036909">
    <property type="entry name" value="Cyt_c-like_dom_sf"/>
</dbReference>
<dbReference type="GO" id="GO:0009055">
    <property type="term" value="F:electron transfer activity"/>
    <property type="evidence" value="ECO:0007669"/>
    <property type="project" value="InterPro"/>
</dbReference>
<feature type="domain" description="Cytochrome c" evidence="8">
    <location>
        <begin position="64"/>
        <end position="143"/>
    </location>
</feature>
<evidence type="ECO:0000256" key="6">
    <source>
        <dbReference type="SAM" id="MobiDB-lite"/>
    </source>
</evidence>
<dbReference type="GO" id="GO:0005506">
    <property type="term" value="F:iron ion binding"/>
    <property type="evidence" value="ECO:0007669"/>
    <property type="project" value="InterPro"/>
</dbReference>